<proteinExistence type="predicted"/>
<protein>
    <recommendedName>
        <fullName evidence="2">DUF1848 domain-containing protein</fullName>
    </recommendedName>
</protein>
<dbReference type="AlphaFoldDB" id="A0A644V6S4"/>
<organism evidence="1">
    <name type="scientific">bioreactor metagenome</name>
    <dbReference type="NCBI Taxonomy" id="1076179"/>
    <lineage>
        <taxon>unclassified sequences</taxon>
        <taxon>metagenomes</taxon>
        <taxon>ecological metagenomes</taxon>
    </lineage>
</organism>
<dbReference type="EMBL" id="VSSQ01000222">
    <property type="protein sequence ID" value="MPL86492.1"/>
    <property type="molecule type" value="Genomic_DNA"/>
</dbReference>
<dbReference type="Pfam" id="PF08902">
    <property type="entry name" value="DUF1848"/>
    <property type="match status" value="1"/>
</dbReference>
<evidence type="ECO:0000313" key="1">
    <source>
        <dbReference type="EMBL" id="MPL86492.1"/>
    </source>
</evidence>
<reference evidence="1" key="1">
    <citation type="submission" date="2019-08" db="EMBL/GenBank/DDBJ databases">
        <authorList>
            <person name="Kucharzyk K."/>
            <person name="Murdoch R.W."/>
            <person name="Higgins S."/>
            <person name="Loffler F."/>
        </authorList>
    </citation>
    <scope>NUCLEOTIDE SEQUENCE</scope>
</reference>
<gene>
    <name evidence="1" type="ORF">SDC9_32474</name>
</gene>
<accession>A0A644V6S4</accession>
<name>A0A644V6S4_9ZZZZ</name>
<dbReference type="InterPro" id="IPR014998">
    <property type="entry name" value="DUF1848"/>
</dbReference>
<sequence>MILNTGSRTDIPAFFSEWFYNRIREGYVLVRNPYFPQKVTKYLLNPDIVDCINFCTKNPEPMIPRLRELDTFGQFWYVTITPYGKEIEPNVPPAKQVIGSFQTLSERVGLGRIGWRYDPIFLTEKYSLESHLASFEKMAAELADYTDVCVISFLDLYQKTRRNFPAGKEVEQKDRITLGKAFSEIGREHGITIKSCAEGAELEGFGVDCSGCLTWEVIERAVGQKLRHDSGSTSTRSSCSCLLNCDIGAYNTCGHGCVYCYANYDQKTVRKNRELHDPSSPFLIGGSADGDIITNARQTRLRDGQLPLF</sequence>
<comment type="caution">
    <text evidence="1">The sequence shown here is derived from an EMBL/GenBank/DDBJ whole genome shotgun (WGS) entry which is preliminary data.</text>
</comment>
<evidence type="ECO:0008006" key="2">
    <source>
        <dbReference type="Google" id="ProtNLM"/>
    </source>
</evidence>